<feature type="active site" description="Proton acceptor" evidence="5 6">
    <location>
        <position position="163"/>
    </location>
</feature>
<evidence type="ECO:0000313" key="8">
    <source>
        <dbReference type="EMBL" id="MCP2259328.1"/>
    </source>
</evidence>
<evidence type="ECO:0000256" key="3">
    <source>
        <dbReference type="ARBA" id="ARBA00023115"/>
    </source>
</evidence>
<proteinExistence type="inferred from homology"/>
<dbReference type="SUPFAM" id="SSF53335">
    <property type="entry name" value="S-adenosyl-L-methionine-dependent methyltransferases"/>
    <property type="match status" value="1"/>
</dbReference>
<feature type="binding site" evidence="5">
    <location>
        <position position="36"/>
    </location>
    <ligand>
        <name>S-methyl-5'-thioadenosine</name>
        <dbReference type="ChEBI" id="CHEBI:17509"/>
    </ligand>
</feature>
<keyword evidence="2 5" id="KW-0808">Transferase</keyword>
<organism evidence="8 9">
    <name type="scientific">Streptoalloteichus tenebrarius (strain ATCC 17920 / DSM 40477 / JCM 4838 / CBS 697.72 / NBRC 16177 / NCIMB 11028 / NRRL B-12390 / A12253. 1 / ISP 5477)</name>
    <name type="common">Streptomyces tenebrarius</name>
    <dbReference type="NCBI Taxonomy" id="1933"/>
    <lineage>
        <taxon>Bacteria</taxon>
        <taxon>Bacillati</taxon>
        <taxon>Actinomycetota</taxon>
        <taxon>Actinomycetes</taxon>
        <taxon>Pseudonocardiales</taxon>
        <taxon>Pseudonocardiaceae</taxon>
        <taxon>Streptoalloteichus</taxon>
    </lineage>
</organism>
<reference evidence="8 9" key="1">
    <citation type="submission" date="2022-06" db="EMBL/GenBank/DDBJ databases">
        <title>Genomic Encyclopedia of Archaeal and Bacterial Type Strains, Phase II (KMG-II): from individual species to whole genera.</title>
        <authorList>
            <person name="Goeker M."/>
        </authorList>
    </citation>
    <scope>NUCLEOTIDE SEQUENCE [LARGE SCALE GENOMIC DNA]</scope>
    <source>
        <strain evidence="8 9">DSM 40477</strain>
    </source>
</reference>
<dbReference type="Pfam" id="PF01564">
    <property type="entry name" value="Spermine_synth"/>
    <property type="match status" value="1"/>
</dbReference>
<dbReference type="PROSITE" id="PS51006">
    <property type="entry name" value="PABS_2"/>
    <property type="match status" value="1"/>
</dbReference>
<evidence type="ECO:0000256" key="4">
    <source>
        <dbReference type="ARBA" id="ARBA00048874"/>
    </source>
</evidence>
<dbReference type="CDD" id="cd02440">
    <property type="entry name" value="AdoMet_MTases"/>
    <property type="match status" value="1"/>
</dbReference>
<comment type="subunit">
    <text evidence="5">Homodimer or homotetramer.</text>
</comment>
<feature type="binding site" evidence="5">
    <location>
        <position position="172"/>
    </location>
    <ligand>
        <name>S-methyl-5'-thioadenosine</name>
        <dbReference type="ChEBI" id="CHEBI:17509"/>
    </ligand>
</feature>
<dbReference type="InterPro" id="IPR035246">
    <property type="entry name" value="Spermidine_synt_N"/>
</dbReference>
<dbReference type="PANTHER" id="PTHR43317:SF1">
    <property type="entry name" value="THERMOSPERMINE SYNTHASE ACAULIS5"/>
    <property type="match status" value="1"/>
</dbReference>
<evidence type="ECO:0000256" key="5">
    <source>
        <dbReference type="HAMAP-Rule" id="MF_00198"/>
    </source>
</evidence>
<dbReference type="RefSeq" id="WP_253670226.1">
    <property type="nucleotide sequence ID" value="NZ_JAMTCP010000015.1"/>
</dbReference>
<comment type="function">
    <text evidence="5">Catalyzes the irreversible transfer of a propylamine group from the amino donor S-adenosylmethioninamine (decarboxy-AdoMet) to putrescine (1,4-diaminobutane) to yield spermidine.</text>
</comment>
<sequence>MISIDGEVWTFEEIAPGEAHCHRVVETIHTARSEFQRVEVCRTESYGRGLFLDGRIQHVEADEYVYSESLVHPAMTLLGGSARRVLCVGAGPGGAVRELLAYPGVGEVVQVEIDTTVLDVAREHLPHSAAASNAADPRFTLRVRDALDYLTEGGEPFDLVVNDLSEPFPGSPAARLFGPEALRAVRARLTPGTGLYVSWCGSAGPRSSGMAARICRNVRAVFGHCRPYLVHTQSYGTVWLNVIGSTTPFDPLARSADQIDNQLARTLRGSTRLYDGVTHHHMFHLPKDVRETLATAPEDADEPVELAVSVRSTP</sequence>
<dbReference type="Gene3D" id="2.30.140.10">
    <property type="entry name" value="Spermidine synthase, tetramerisation domain"/>
    <property type="match status" value="1"/>
</dbReference>
<evidence type="ECO:0000256" key="2">
    <source>
        <dbReference type="ARBA" id="ARBA00022679"/>
    </source>
</evidence>
<evidence type="ECO:0000256" key="1">
    <source>
        <dbReference type="ARBA" id="ARBA00007867"/>
    </source>
</evidence>
<dbReference type="InterPro" id="IPR001045">
    <property type="entry name" value="Spermi_synthase"/>
</dbReference>
<evidence type="ECO:0000313" key="9">
    <source>
        <dbReference type="Proteomes" id="UP001205311"/>
    </source>
</evidence>
<evidence type="ECO:0000256" key="6">
    <source>
        <dbReference type="PROSITE-ProRule" id="PRU00354"/>
    </source>
</evidence>
<comment type="catalytic activity">
    <reaction evidence="4">
        <text>S-adenosyl 3-(methylsulfanyl)propylamine + spermidine = thermospermine + S-methyl-5'-thioadenosine + H(+)</text>
        <dbReference type="Rhea" id="RHEA:30515"/>
        <dbReference type="ChEBI" id="CHEBI:15378"/>
        <dbReference type="ChEBI" id="CHEBI:17509"/>
        <dbReference type="ChEBI" id="CHEBI:57443"/>
        <dbReference type="ChEBI" id="CHEBI:57834"/>
        <dbReference type="ChEBI" id="CHEBI:59903"/>
        <dbReference type="EC" id="2.5.1.79"/>
    </reaction>
</comment>
<dbReference type="PANTHER" id="PTHR43317">
    <property type="entry name" value="THERMOSPERMINE SYNTHASE ACAULIS5"/>
    <property type="match status" value="1"/>
</dbReference>
<comment type="pathway">
    <text evidence="5">Amine and polyamine biosynthesis; spermidine biosynthesis; spermidine from putrescine: step 1/1.</text>
</comment>
<keyword evidence="5" id="KW-0745">Spermidine biosynthesis</keyword>
<dbReference type="InterPro" id="IPR029063">
    <property type="entry name" value="SAM-dependent_MTases_sf"/>
</dbReference>
<gene>
    <name evidence="5" type="primary">speE</name>
    <name evidence="8" type="ORF">LX15_003029</name>
</gene>
<feature type="binding site" evidence="5">
    <location>
        <position position="112"/>
    </location>
    <ligand>
        <name>S-methyl-5'-thioadenosine</name>
        <dbReference type="ChEBI" id="CHEBI:17509"/>
    </ligand>
</feature>
<dbReference type="HAMAP" id="MF_00198">
    <property type="entry name" value="Spermidine_synth"/>
    <property type="match status" value="1"/>
</dbReference>
<comment type="caution">
    <text evidence="5">Lacks conserved residue(s) required for the propagation of feature annotation.</text>
</comment>
<feature type="binding site" evidence="5">
    <location>
        <begin position="145"/>
        <end position="146"/>
    </location>
    <ligand>
        <name>S-methyl-5'-thioadenosine</name>
        <dbReference type="ChEBI" id="CHEBI:17509"/>
    </ligand>
</feature>
<dbReference type="InterPro" id="IPR037163">
    <property type="entry name" value="Spermidine_synt_N_sf"/>
</dbReference>
<comment type="caution">
    <text evidence="8">The sequence shown here is derived from an EMBL/GenBank/DDBJ whole genome shotgun (WGS) entry which is preliminary data.</text>
</comment>
<evidence type="ECO:0000259" key="7">
    <source>
        <dbReference type="PROSITE" id="PS51006"/>
    </source>
</evidence>
<comment type="similarity">
    <text evidence="1 5">Belongs to the spermidine/spermine synthase family.</text>
</comment>
<dbReference type="InterPro" id="IPR030374">
    <property type="entry name" value="PABS"/>
</dbReference>
<dbReference type="Pfam" id="PF17284">
    <property type="entry name" value="Spermine_synt_N"/>
    <property type="match status" value="1"/>
</dbReference>
<protein>
    <recommendedName>
        <fullName evidence="5">Polyamine aminopropyltransferase</fullName>
    </recommendedName>
    <alternativeName>
        <fullName evidence="5">Putrescine aminopropyltransferase</fullName>
        <shortName evidence="5">PAPT</shortName>
    </alternativeName>
    <alternativeName>
        <fullName evidence="5">Spermidine synthase</fullName>
        <shortName evidence="5">SPDS</shortName>
        <shortName evidence="5">SPDSY</shortName>
        <ecNumber evidence="5">2.5.1.16</ecNumber>
    </alternativeName>
</protein>
<keyword evidence="9" id="KW-1185">Reference proteome</keyword>
<comment type="catalytic activity">
    <reaction evidence="5">
        <text>S-adenosyl 3-(methylsulfanyl)propylamine + putrescine = S-methyl-5'-thioadenosine + spermidine + H(+)</text>
        <dbReference type="Rhea" id="RHEA:12721"/>
        <dbReference type="ChEBI" id="CHEBI:15378"/>
        <dbReference type="ChEBI" id="CHEBI:17509"/>
        <dbReference type="ChEBI" id="CHEBI:57443"/>
        <dbReference type="ChEBI" id="CHEBI:57834"/>
        <dbReference type="ChEBI" id="CHEBI:326268"/>
        <dbReference type="EC" id="2.5.1.16"/>
    </reaction>
</comment>
<accession>A0ABT1HV06</accession>
<dbReference type="Gene3D" id="3.40.50.150">
    <property type="entry name" value="Vaccinia Virus protein VP39"/>
    <property type="match status" value="1"/>
</dbReference>
<dbReference type="Proteomes" id="UP001205311">
    <property type="component" value="Unassembled WGS sequence"/>
</dbReference>
<name>A0ABT1HV06_STRSD</name>
<dbReference type="EC" id="2.5.1.16" evidence="5"/>
<feature type="domain" description="PABS" evidence="7">
    <location>
        <begin position="7"/>
        <end position="246"/>
    </location>
</feature>
<keyword evidence="3 5" id="KW-0620">Polyamine biosynthesis</keyword>
<dbReference type="EMBL" id="JAMTCP010000015">
    <property type="protein sequence ID" value="MCP2259328.1"/>
    <property type="molecule type" value="Genomic_DNA"/>
</dbReference>